<evidence type="ECO:0000313" key="6">
    <source>
        <dbReference type="Proteomes" id="UP001597369"/>
    </source>
</evidence>
<evidence type="ECO:0000256" key="2">
    <source>
        <dbReference type="ARBA" id="ARBA00022676"/>
    </source>
</evidence>
<dbReference type="InterPro" id="IPR029044">
    <property type="entry name" value="Nucleotide-diphossugar_trans"/>
</dbReference>
<comment type="similarity">
    <text evidence="1">Belongs to the glycosyltransferase 2 family.</text>
</comment>
<evidence type="ECO:0000256" key="1">
    <source>
        <dbReference type="ARBA" id="ARBA00006739"/>
    </source>
</evidence>
<proteinExistence type="inferred from homology"/>
<evidence type="ECO:0000259" key="4">
    <source>
        <dbReference type="Pfam" id="PF00535"/>
    </source>
</evidence>
<gene>
    <name evidence="5" type="ORF">ACFSKU_09420</name>
</gene>
<keyword evidence="3 5" id="KW-0808">Transferase</keyword>
<dbReference type="EMBL" id="JBHUHV010000028">
    <property type="protein sequence ID" value="MFD2067099.1"/>
    <property type="molecule type" value="Genomic_DNA"/>
</dbReference>
<organism evidence="5 6">
    <name type="scientific">Pontibacter silvestris</name>
    <dbReference type="NCBI Taxonomy" id="2305183"/>
    <lineage>
        <taxon>Bacteria</taxon>
        <taxon>Pseudomonadati</taxon>
        <taxon>Bacteroidota</taxon>
        <taxon>Cytophagia</taxon>
        <taxon>Cytophagales</taxon>
        <taxon>Hymenobacteraceae</taxon>
        <taxon>Pontibacter</taxon>
    </lineage>
</organism>
<reference evidence="6" key="1">
    <citation type="journal article" date="2019" name="Int. J. Syst. Evol. Microbiol.">
        <title>The Global Catalogue of Microorganisms (GCM) 10K type strain sequencing project: providing services to taxonomists for standard genome sequencing and annotation.</title>
        <authorList>
            <consortium name="The Broad Institute Genomics Platform"/>
            <consortium name="The Broad Institute Genome Sequencing Center for Infectious Disease"/>
            <person name="Wu L."/>
            <person name="Ma J."/>
        </authorList>
    </citation>
    <scope>NUCLEOTIDE SEQUENCE [LARGE SCALE GENOMIC DNA]</scope>
    <source>
        <strain evidence="6">JCM 16545</strain>
    </source>
</reference>
<keyword evidence="6" id="KW-1185">Reference proteome</keyword>
<dbReference type="GO" id="GO:0016757">
    <property type="term" value="F:glycosyltransferase activity"/>
    <property type="evidence" value="ECO:0007669"/>
    <property type="project" value="UniProtKB-KW"/>
</dbReference>
<dbReference type="PANTHER" id="PTHR43179:SF12">
    <property type="entry name" value="GALACTOFURANOSYLTRANSFERASE GLFT2"/>
    <property type="match status" value="1"/>
</dbReference>
<evidence type="ECO:0000313" key="5">
    <source>
        <dbReference type="EMBL" id="MFD2067099.1"/>
    </source>
</evidence>
<dbReference type="InterPro" id="IPR001173">
    <property type="entry name" value="Glyco_trans_2-like"/>
</dbReference>
<dbReference type="EC" id="2.4.-.-" evidence="5"/>
<accession>A0ABW4WWP8</accession>
<feature type="domain" description="Glycosyltransferase 2-like" evidence="4">
    <location>
        <begin position="6"/>
        <end position="136"/>
    </location>
</feature>
<sequence length="328" mass="37676">MVKGISVVIPNYNGVHLFQDTLPTVEAALQNIDKPSEIIVVDDCSTDNSVEYLQKNYPTIKVMVNRQNSGFSITSNNGIKAASYDKVLLLNSDVKLTPSYFAHQFRYFDKPDTFGVMGRIIGWNDDKIQDGAKLPSFHGTKIKTSSNYLLQDESAMKDGLYSMYLSGANAFIDKEKFLHLKGFNELFSPFYVEDVELSLRAWRLGFKCYYDYSSVCQHQVSTSIKSKSKKKYVSTIYDRNKMFLHALHLEGVQKLLWYLQLIPEAIIRLVTFRWYYLSSLRMFLSSAEKIKESQKEFKTVSKELKTRKTVREVTSFILGSIKGEKVIL</sequence>
<dbReference type="Gene3D" id="3.90.550.10">
    <property type="entry name" value="Spore Coat Polysaccharide Biosynthesis Protein SpsA, Chain A"/>
    <property type="match status" value="1"/>
</dbReference>
<name>A0ABW4WWP8_9BACT</name>
<dbReference type="Pfam" id="PF00535">
    <property type="entry name" value="Glycos_transf_2"/>
    <property type="match status" value="1"/>
</dbReference>
<keyword evidence="2 5" id="KW-0328">Glycosyltransferase</keyword>
<dbReference type="RefSeq" id="WP_229961777.1">
    <property type="nucleotide sequence ID" value="NZ_JAJJWI010000015.1"/>
</dbReference>
<evidence type="ECO:0000256" key="3">
    <source>
        <dbReference type="ARBA" id="ARBA00022679"/>
    </source>
</evidence>
<dbReference type="Proteomes" id="UP001597369">
    <property type="component" value="Unassembled WGS sequence"/>
</dbReference>
<protein>
    <submittedName>
        <fullName evidence="5">Glycosyltransferase family 2 protein</fullName>
        <ecNumber evidence="5">2.4.-.-</ecNumber>
    </submittedName>
</protein>
<comment type="caution">
    <text evidence="5">The sequence shown here is derived from an EMBL/GenBank/DDBJ whole genome shotgun (WGS) entry which is preliminary data.</text>
</comment>
<dbReference type="PANTHER" id="PTHR43179">
    <property type="entry name" value="RHAMNOSYLTRANSFERASE WBBL"/>
    <property type="match status" value="1"/>
</dbReference>
<dbReference type="SUPFAM" id="SSF53448">
    <property type="entry name" value="Nucleotide-diphospho-sugar transferases"/>
    <property type="match status" value="1"/>
</dbReference>